<feature type="compositionally biased region" description="Polar residues" evidence="1">
    <location>
        <begin position="1"/>
        <end position="14"/>
    </location>
</feature>
<dbReference type="AlphaFoldDB" id="A0AAV7SKW2"/>
<dbReference type="EMBL" id="JANPWB010000008">
    <property type="protein sequence ID" value="KAJ1164685.1"/>
    <property type="molecule type" value="Genomic_DNA"/>
</dbReference>
<evidence type="ECO:0000313" key="2">
    <source>
        <dbReference type="EMBL" id="KAJ1164685.1"/>
    </source>
</evidence>
<keyword evidence="3" id="KW-1185">Reference proteome</keyword>
<feature type="region of interest" description="Disordered" evidence="1">
    <location>
        <begin position="1"/>
        <end position="21"/>
    </location>
</feature>
<comment type="caution">
    <text evidence="2">The sequence shown here is derived from an EMBL/GenBank/DDBJ whole genome shotgun (WGS) entry which is preliminary data.</text>
</comment>
<evidence type="ECO:0000313" key="3">
    <source>
        <dbReference type="Proteomes" id="UP001066276"/>
    </source>
</evidence>
<gene>
    <name evidence="2" type="ORF">NDU88_005119</name>
</gene>
<evidence type="ECO:0000256" key="1">
    <source>
        <dbReference type="SAM" id="MobiDB-lite"/>
    </source>
</evidence>
<dbReference type="Proteomes" id="UP001066276">
    <property type="component" value="Chromosome 4_2"/>
</dbReference>
<proteinExistence type="predicted"/>
<protein>
    <submittedName>
        <fullName evidence="2">Uncharacterized protein</fullName>
    </submittedName>
</protein>
<accession>A0AAV7SKW2</accession>
<reference evidence="2" key="1">
    <citation type="journal article" date="2022" name="bioRxiv">
        <title>Sequencing and chromosome-scale assembly of the giantPleurodeles waltlgenome.</title>
        <authorList>
            <person name="Brown T."/>
            <person name="Elewa A."/>
            <person name="Iarovenko S."/>
            <person name="Subramanian E."/>
            <person name="Araus A.J."/>
            <person name="Petzold A."/>
            <person name="Susuki M."/>
            <person name="Suzuki K.-i.T."/>
            <person name="Hayashi T."/>
            <person name="Toyoda A."/>
            <person name="Oliveira C."/>
            <person name="Osipova E."/>
            <person name="Leigh N.D."/>
            <person name="Simon A."/>
            <person name="Yun M.H."/>
        </authorList>
    </citation>
    <scope>NUCLEOTIDE SEQUENCE</scope>
    <source>
        <strain evidence="2">20211129_DDA</strain>
        <tissue evidence="2">Liver</tissue>
    </source>
</reference>
<name>A0AAV7SKW2_PLEWA</name>
<organism evidence="2 3">
    <name type="scientific">Pleurodeles waltl</name>
    <name type="common">Iberian ribbed newt</name>
    <dbReference type="NCBI Taxonomy" id="8319"/>
    <lineage>
        <taxon>Eukaryota</taxon>
        <taxon>Metazoa</taxon>
        <taxon>Chordata</taxon>
        <taxon>Craniata</taxon>
        <taxon>Vertebrata</taxon>
        <taxon>Euteleostomi</taxon>
        <taxon>Amphibia</taxon>
        <taxon>Batrachia</taxon>
        <taxon>Caudata</taxon>
        <taxon>Salamandroidea</taxon>
        <taxon>Salamandridae</taxon>
        <taxon>Pleurodelinae</taxon>
        <taxon>Pleurodeles</taxon>
    </lineage>
</organism>
<sequence length="168" mass="17561">MALICTSGSSSTPATPRRSGQALCRCAGTRRSRHFVDRWLQASAASNSFQRSSLHGSRSGFGCLGDRLTPLQASDQHESPRGGRGRLNPHGSIPSLPVLFFPACRAGDLQILRLSPSGPPLTEVAAGATGSAIRMGCVMRSLAGALPRGCSLNERQATPPTQPPTLDG</sequence>